<reference evidence="2 3" key="1">
    <citation type="submission" date="2017-12" db="EMBL/GenBank/DDBJ databases">
        <title>Comparative genomics of Botrytis spp.</title>
        <authorList>
            <person name="Valero-Jimenez C.A."/>
            <person name="Tapia P."/>
            <person name="Veloso J."/>
            <person name="Silva-Moreno E."/>
            <person name="Staats M."/>
            <person name="Valdes J.H."/>
            <person name="Van Kan J.A.L."/>
        </authorList>
    </citation>
    <scope>NUCLEOTIDE SEQUENCE [LARGE SCALE GENOMIC DNA]</scope>
    <source>
        <strain evidence="2 3">Be9601</strain>
    </source>
</reference>
<accession>A0A4Z1JU93</accession>
<gene>
    <name evidence="2" type="ORF">BELL_0452g00030</name>
</gene>
<organism evidence="2 3">
    <name type="scientific">Botrytis elliptica</name>
    <dbReference type="NCBI Taxonomy" id="278938"/>
    <lineage>
        <taxon>Eukaryota</taxon>
        <taxon>Fungi</taxon>
        <taxon>Dikarya</taxon>
        <taxon>Ascomycota</taxon>
        <taxon>Pezizomycotina</taxon>
        <taxon>Leotiomycetes</taxon>
        <taxon>Helotiales</taxon>
        <taxon>Sclerotiniaceae</taxon>
        <taxon>Botrytis</taxon>
    </lineage>
</organism>
<evidence type="ECO:0000256" key="1">
    <source>
        <dbReference type="SAM" id="MobiDB-lite"/>
    </source>
</evidence>
<keyword evidence="3" id="KW-1185">Reference proteome</keyword>
<evidence type="ECO:0000313" key="2">
    <source>
        <dbReference type="EMBL" id="TGO72457.1"/>
    </source>
</evidence>
<dbReference type="AlphaFoldDB" id="A0A4Z1JU93"/>
<dbReference type="Proteomes" id="UP000297229">
    <property type="component" value="Unassembled WGS sequence"/>
</dbReference>
<evidence type="ECO:0000313" key="3">
    <source>
        <dbReference type="Proteomes" id="UP000297229"/>
    </source>
</evidence>
<proteinExistence type="predicted"/>
<name>A0A4Z1JU93_9HELO</name>
<feature type="compositionally biased region" description="Polar residues" evidence="1">
    <location>
        <begin position="60"/>
        <end position="78"/>
    </location>
</feature>
<protein>
    <submittedName>
        <fullName evidence="2">Uncharacterized protein</fullName>
    </submittedName>
</protein>
<comment type="caution">
    <text evidence="2">The sequence shown here is derived from an EMBL/GenBank/DDBJ whole genome shotgun (WGS) entry which is preliminary data.</text>
</comment>
<sequence>MMINNKLIINKVEEYVQRVLELRKIGTVSQKKDSFTIGAGQMTSIHGTSIGSEQRGAEKSPNQVTKSGASATANCQNL</sequence>
<feature type="region of interest" description="Disordered" evidence="1">
    <location>
        <begin position="46"/>
        <end position="78"/>
    </location>
</feature>
<dbReference type="EMBL" id="PQXM01000450">
    <property type="protein sequence ID" value="TGO72457.1"/>
    <property type="molecule type" value="Genomic_DNA"/>
</dbReference>